<dbReference type="GO" id="GO:0003677">
    <property type="term" value="F:DNA binding"/>
    <property type="evidence" value="ECO:0007669"/>
    <property type="project" value="UniProtKB-KW"/>
</dbReference>
<reference evidence="5 6" key="1">
    <citation type="submission" date="2016-01" db="EMBL/GenBank/DDBJ databases">
        <title>Investigation of taxonomic status of Bacillus aminovorans.</title>
        <authorList>
            <person name="Verma A."/>
            <person name="Pal Y."/>
            <person name="Krishnamurthi S."/>
        </authorList>
    </citation>
    <scope>NUCLEOTIDE SEQUENCE [LARGE SCALE GENOMIC DNA]</scope>
    <source>
        <strain evidence="5 6">DSM 4337</strain>
    </source>
</reference>
<evidence type="ECO:0000256" key="1">
    <source>
        <dbReference type="ARBA" id="ARBA00023015"/>
    </source>
</evidence>
<dbReference type="SMART" id="SM00421">
    <property type="entry name" value="HTH_LUXR"/>
    <property type="match status" value="1"/>
</dbReference>
<feature type="domain" description="HTH luxR-type" evidence="4">
    <location>
        <begin position="18"/>
        <end position="83"/>
    </location>
</feature>
<dbReference type="InterPro" id="IPR000792">
    <property type="entry name" value="Tscrpt_reg_LuxR_C"/>
</dbReference>
<protein>
    <recommendedName>
        <fullName evidence="4">HTH luxR-type domain-containing protein</fullName>
    </recommendedName>
</protein>
<dbReference type="EMBL" id="LQWZ01000033">
    <property type="protein sequence ID" value="OAH54310.1"/>
    <property type="molecule type" value="Genomic_DNA"/>
</dbReference>
<evidence type="ECO:0000313" key="5">
    <source>
        <dbReference type="EMBL" id="OAH54310.1"/>
    </source>
</evidence>
<dbReference type="PANTHER" id="PTHR43214">
    <property type="entry name" value="TWO-COMPONENT RESPONSE REGULATOR"/>
    <property type="match status" value="1"/>
</dbReference>
<dbReference type="AlphaFoldDB" id="A0A177KLM5"/>
<accession>A0A177KLM5</accession>
<name>A0A177KLM5_9BACI</name>
<dbReference type="SUPFAM" id="SSF46894">
    <property type="entry name" value="C-terminal effector domain of the bipartite response regulators"/>
    <property type="match status" value="1"/>
</dbReference>
<comment type="caution">
    <text evidence="5">The sequence shown here is derived from an EMBL/GenBank/DDBJ whole genome shotgun (WGS) entry which is preliminary data.</text>
</comment>
<evidence type="ECO:0000256" key="3">
    <source>
        <dbReference type="ARBA" id="ARBA00023163"/>
    </source>
</evidence>
<gene>
    <name evidence="5" type="ORF">AWH48_06805</name>
</gene>
<keyword evidence="2" id="KW-0238">DNA-binding</keyword>
<dbReference type="GO" id="GO:0006355">
    <property type="term" value="P:regulation of DNA-templated transcription"/>
    <property type="evidence" value="ECO:0007669"/>
    <property type="project" value="InterPro"/>
</dbReference>
<keyword evidence="3" id="KW-0804">Transcription</keyword>
<dbReference type="InterPro" id="IPR016032">
    <property type="entry name" value="Sig_transdc_resp-reg_C-effctor"/>
</dbReference>
<dbReference type="Pfam" id="PF00196">
    <property type="entry name" value="GerE"/>
    <property type="match status" value="1"/>
</dbReference>
<dbReference type="Proteomes" id="UP000077271">
    <property type="component" value="Unassembled WGS sequence"/>
</dbReference>
<organism evidence="5 6">
    <name type="scientific">Domibacillus aminovorans</name>
    <dbReference type="NCBI Taxonomy" id="29332"/>
    <lineage>
        <taxon>Bacteria</taxon>
        <taxon>Bacillati</taxon>
        <taxon>Bacillota</taxon>
        <taxon>Bacilli</taxon>
        <taxon>Bacillales</taxon>
        <taxon>Bacillaceae</taxon>
        <taxon>Domibacillus</taxon>
    </lineage>
</organism>
<dbReference type="PANTHER" id="PTHR43214:SF43">
    <property type="entry name" value="TWO-COMPONENT RESPONSE REGULATOR"/>
    <property type="match status" value="1"/>
</dbReference>
<evidence type="ECO:0000313" key="6">
    <source>
        <dbReference type="Proteomes" id="UP000077271"/>
    </source>
</evidence>
<sequence length="88" mass="10025">MNEPVVEKKLDLSIAHLVKSSGIDLLPREAELLDLLLLRLSNDEISQKIFLSVGTTKNYLTILYKKLNVSNRAELMAFMYALFKKINS</sequence>
<dbReference type="InterPro" id="IPR036388">
    <property type="entry name" value="WH-like_DNA-bd_sf"/>
</dbReference>
<dbReference type="InterPro" id="IPR039420">
    <property type="entry name" value="WalR-like"/>
</dbReference>
<dbReference type="OrthoDB" id="9780153at2"/>
<proteinExistence type="predicted"/>
<dbReference type="Gene3D" id="1.10.10.10">
    <property type="entry name" value="Winged helix-like DNA-binding domain superfamily/Winged helix DNA-binding domain"/>
    <property type="match status" value="1"/>
</dbReference>
<keyword evidence="1" id="KW-0805">Transcription regulation</keyword>
<dbReference type="RefSeq" id="WP_018394996.1">
    <property type="nucleotide sequence ID" value="NZ_LQWZ01000033.1"/>
</dbReference>
<evidence type="ECO:0000259" key="4">
    <source>
        <dbReference type="PROSITE" id="PS50043"/>
    </source>
</evidence>
<dbReference type="PROSITE" id="PS50043">
    <property type="entry name" value="HTH_LUXR_2"/>
    <property type="match status" value="1"/>
</dbReference>
<evidence type="ECO:0000256" key="2">
    <source>
        <dbReference type="ARBA" id="ARBA00023125"/>
    </source>
</evidence>